<comment type="caution">
    <text evidence="5">The sequence shown here is derived from an EMBL/GenBank/DDBJ whole genome shotgun (WGS) entry which is preliminary data.</text>
</comment>
<evidence type="ECO:0000313" key="6">
    <source>
        <dbReference type="Proteomes" id="UP000644660"/>
    </source>
</evidence>
<protein>
    <submittedName>
        <fullName evidence="5">Similar to Saccharomyces cerevisiae YJL039C NUP192 Essential structural subunit of the nuclear pore complex (NPC), localizes to the nuclear periphery of nuclear pores, homologous to human p205</fullName>
    </submittedName>
</protein>
<dbReference type="GeneID" id="64857950"/>
<proteinExistence type="inferred from homology"/>
<dbReference type="Pfam" id="PF11894">
    <property type="entry name" value="Nup192"/>
    <property type="match status" value="1"/>
</dbReference>
<keyword evidence="4" id="KW-0539">Nucleus</keyword>
<dbReference type="EMBL" id="CAEFZW010000005">
    <property type="protein sequence ID" value="CAB4254927.1"/>
    <property type="molecule type" value="Genomic_DNA"/>
</dbReference>
<dbReference type="GO" id="GO:0017056">
    <property type="term" value="F:structural constituent of nuclear pore"/>
    <property type="evidence" value="ECO:0007669"/>
    <property type="project" value="TreeGrafter"/>
</dbReference>
<keyword evidence="3" id="KW-0813">Transport</keyword>
<evidence type="ECO:0000313" key="5">
    <source>
        <dbReference type="EMBL" id="CAB4254927.1"/>
    </source>
</evidence>
<dbReference type="RefSeq" id="XP_041406771.1">
    <property type="nucleotide sequence ID" value="XM_041550837.1"/>
</dbReference>
<dbReference type="Proteomes" id="UP000644660">
    <property type="component" value="Unassembled WGS sequence"/>
</dbReference>
<evidence type="ECO:0000256" key="4">
    <source>
        <dbReference type="ARBA" id="ARBA00023242"/>
    </source>
</evidence>
<keyword evidence="6" id="KW-1185">Reference proteome</keyword>
<accession>A0A8H2ZHX0</accession>
<dbReference type="OrthoDB" id="2019644at2759"/>
<gene>
    <name evidence="5" type="ORF">KABA2_05S04400</name>
</gene>
<dbReference type="PANTHER" id="PTHR31344">
    <property type="entry name" value="NUCLEAR PORE COMPLEX PROTEIN NUP205"/>
    <property type="match status" value="1"/>
</dbReference>
<organism evidence="5 6">
    <name type="scientific">Maudiozyma barnettii</name>
    <dbReference type="NCBI Taxonomy" id="61262"/>
    <lineage>
        <taxon>Eukaryota</taxon>
        <taxon>Fungi</taxon>
        <taxon>Dikarya</taxon>
        <taxon>Ascomycota</taxon>
        <taxon>Saccharomycotina</taxon>
        <taxon>Saccharomycetes</taxon>
        <taxon>Saccharomycetales</taxon>
        <taxon>Saccharomycetaceae</taxon>
        <taxon>Maudiozyma</taxon>
    </lineage>
</organism>
<dbReference type="GO" id="GO:0006999">
    <property type="term" value="P:nuclear pore organization"/>
    <property type="evidence" value="ECO:0007669"/>
    <property type="project" value="TreeGrafter"/>
</dbReference>
<dbReference type="InterPro" id="IPR021827">
    <property type="entry name" value="Nup186/Nup192/Nup205"/>
</dbReference>
<evidence type="ECO:0000256" key="3">
    <source>
        <dbReference type="ARBA" id="ARBA00022448"/>
    </source>
</evidence>
<evidence type="ECO:0000256" key="1">
    <source>
        <dbReference type="ARBA" id="ARBA00004123"/>
    </source>
</evidence>
<dbReference type="PANTHER" id="PTHR31344:SF0">
    <property type="entry name" value="NUCLEAR PORE COMPLEX PROTEIN NUP205"/>
    <property type="match status" value="1"/>
</dbReference>
<evidence type="ECO:0000256" key="2">
    <source>
        <dbReference type="ARBA" id="ARBA00005892"/>
    </source>
</evidence>
<reference evidence="5 6" key="1">
    <citation type="submission" date="2020-05" db="EMBL/GenBank/DDBJ databases">
        <authorList>
            <person name="Casaregola S."/>
            <person name="Devillers H."/>
            <person name="Grondin C."/>
        </authorList>
    </citation>
    <scope>NUCLEOTIDE SEQUENCE [LARGE SCALE GENOMIC DNA]</scope>
    <source>
        <strain evidence="5 6">CLIB 1767</strain>
    </source>
</reference>
<dbReference type="GO" id="GO:0044611">
    <property type="term" value="C:nuclear pore inner ring"/>
    <property type="evidence" value="ECO:0007669"/>
    <property type="project" value="TreeGrafter"/>
</dbReference>
<comment type="subcellular location">
    <subcellularLocation>
        <location evidence="1">Nucleus</location>
    </subcellularLocation>
</comment>
<name>A0A8H2ZHX0_9SACH</name>
<sequence length="1694" mass="192123">MNWSALPFESLYNSIESGKIDEELLDTILPDLESLNLNGEKVKNATSRSKLEGDEILLPDGNVYNLSKNFIYAAIQLSDAMNLDELICCQLIVSSLPDLDALNSISNNIVSLVRNGKVQYFIRRQYILQIVAYIVNCAHSNNKAYQKLMKSNALIKNILPSFNAIHTQLSEIKQTINKAQILETYDVLFQQDVKFKRDFLLKEYDTLSQILYGLVERGHFNKKDNILQIIQHTAELDSNDFFVVYYLSSIFHAFRNLDRFPDSDVFELHKHFLSELKTDSIYKKPIKVSIAFVFLSFFIIWCKEVPETRTKSIDFKTDIDEPMTSAVELGAIEQLLIFSADTSIIERSKSIDLYYNIRLLLERHIPRLIPKQLIDNESAYIDNTSIGNIMTKPIIRNGNINTNSLTGTSNDNLISKTKYQFHEIQMSQTTNDIFASTFHSVLQTVINDCAFLLTKIKDAEEDSLMSGEDLNLDDICAKADLERFFLTIHYFYAARPEYSEEFWSDKESNTYGFIEWASKSKDILIRSCFYLMIASLSFGSKNVLDVFHYFGENNSVSWTLIANCIKDYVIKIGGLGNVIQEKQRLQDTSEINNTEVALEEGLNEETIVFLSSLFTLIGSVASEVNEDVKLTLSNLFTDILFEISKLETPLVGACFKTLSYLVPKDTSARSKFWFSLDSLIFKSYSLTNSSESYRAALGSFLTNFTEVQGFLYLFDKMMLIEGGNQNSEFLKFGTLQYPSKLGQAYRKAGIWPYFDYILNDVFCPSTRIDNDNKRRTIYKPILNIVRSALFSFNYSVILNSNPAGADLDKLVVSDNFYTYVHESSAPAMFNYLFTDKVYKPILNIIAFGIDQLSIDLEGGDEQLHLIELAVTILDTILDYQSTYIEEFVPIFKKQRKDIFFIAKDVGLHGLRNFYDALFFNLTIIAHLGLYVGVDHHKLAVKSLSVLDKLTKSSDYTLPEYSINDKVLTILDSVDESSRIKDAFMTQIDASISSEYNLELKIKILKFLSSRLSYSSDKVNISHLLLGFQVSNVISAGPDLSTFISSGASLLDSVTTLLVSSLNLLTRRTVDYAPMRLACLSIEVLLKLCRNPLTSDIVFDHLEKMELFAFLIKLDPDVTKYTLFNGRVFDDKSGVNGETFLNSGSMGSLLSFLCYKTYVIQLLSQFIHRVSFTGTESQVTTYVSKLISNTIYSAKIFSFFDTLNYPRISLGVESSGSIKAFSDLTINLATISFKDNCEDEVFDFSSVESLAKLFSESRIPLQSTSLVLSQNAGDTRKKFLEDCEKELLLVKKNVTGLLYNKLSEEYQLSILHSWVQLVQIIVTDGKLDSVSRSKFILEVFTSVVPKLNDYVEFDTSFAEELVSLVVFLYEIYDKDRLINGQHEELDFRLSDIFKLCIHGILSPMTSVPLRSDFYTLTNQYLVRVLKDKSVAKDVLQSLRMSCEQFIQIVCNDAIYGQDTNRITSILLLDSLVQIGSLTPENFILESLTKSAQLHLIIRSLKNTDNMLDSAPYQISIEDLLYELTAFKTTVFFLIRIAETRGGAKALVENKLFQVIESCSFLRIDPDLGMNLVFDEVQMNNSSFTKINISLDNHLVVEDTSNCVSLFELISPLFQLLCCVLVSSGDQNKSVICSTRKLLIAFRKLLIGIFKRDALNDVDTHDDKDCSSDSLKLLVKLSVILCTLTGYRGEDNNIAL</sequence>
<comment type="similarity">
    <text evidence="2">Belongs to the NUP186/NUP192/NUP205 family.</text>
</comment>